<evidence type="ECO:0000256" key="4">
    <source>
        <dbReference type="ARBA" id="ARBA00022801"/>
    </source>
</evidence>
<dbReference type="GO" id="GO:0004540">
    <property type="term" value="F:RNA nuclease activity"/>
    <property type="evidence" value="ECO:0007669"/>
    <property type="project" value="InterPro"/>
</dbReference>
<reference evidence="5 6" key="1">
    <citation type="journal article" date="2016" name="ISME J.">
        <title>Chasing the elusive Euryarchaeota class WSA2: genomes reveal a uniquely fastidious methyl-reducing methanogen.</title>
        <authorList>
            <person name="Nobu M.K."/>
            <person name="Narihiro T."/>
            <person name="Kuroda K."/>
            <person name="Mei R."/>
            <person name="Liu W.T."/>
        </authorList>
    </citation>
    <scope>NUCLEOTIDE SEQUENCE [LARGE SCALE GENOMIC DNA]</scope>
    <source>
        <strain evidence="5">U1lsi0528_Bin089</strain>
    </source>
</reference>
<evidence type="ECO:0000313" key="5">
    <source>
        <dbReference type="EMBL" id="KYC49295.1"/>
    </source>
</evidence>
<keyword evidence="1" id="KW-0597">Phosphoprotein</keyword>
<gene>
    <name evidence="5" type="ORF">AMQ74_01448</name>
</gene>
<dbReference type="Proteomes" id="UP000075578">
    <property type="component" value="Unassembled WGS sequence"/>
</dbReference>
<sequence>MRKEIILSKINEIEESITLIVDNMPDDFEEFENLGLLKDGIYKRIQYIIENILDICAIVLSQNHFPCGNDTRVWQSLTTKR</sequence>
<keyword evidence="3" id="KW-0540">Nuclease</keyword>
<keyword evidence="4" id="KW-0378">Hydrolase</keyword>
<dbReference type="Pfam" id="PF01934">
    <property type="entry name" value="HepT-like"/>
    <property type="match status" value="1"/>
</dbReference>
<dbReference type="GO" id="GO:0110001">
    <property type="term" value="C:toxin-antitoxin complex"/>
    <property type="evidence" value="ECO:0007669"/>
    <property type="project" value="InterPro"/>
</dbReference>
<dbReference type="InterPro" id="IPR008201">
    <property type="entry name" value="HepT-like"/>
</dbReference>
<evidence type="ECO:0000313" key="6">
    <source>
        <dbReference type="Proteomes" id="UP000075578"/>
    </source>
</evidence>
<proteinExistence type="predicted"/>
<name>A0A150IWP5_9EURY</name>
<keyword evidence="2" id="KW-1277">Toxin-antitoxin system</keyword>
<evidence type="ECO:0008006" key="7">
    <source>
        <dbReference type="Google" id="ProtNLM"/>
    </source>
</evidence>
<protein>
    <recommendedName>
        <fullName evidence="7">DUF86 domain-containing protein</fullName>
    </recommendedName>
</protein>
<comment type="caution">
    <text evidence="5">The sequence shown here is derived from an EMBL/GenBank/DDBJ whole genome shotgun (WGS) entry which is preliminary data.</text>
</comment>
<accession>A0A150IWP5</accession>
<dbReference type="GO" id="GO:0016787">
    <property type="term" value="F:hydrolase activity"/>
    <property type="evidence" value="ECO:0007669"/>
    <property type="project" value="UniProtKB-KW"/>
</dbReference>
<evidence type="ECO:0000256" key="2">
    <source>
        <dbReference type="ARBA" id="ARBA00022649"/>
    </source>
</evidence>
<dbReference type="AlphaFoldDB" id="A0A150IWP5"/>
<evidence type="ECO:0000256" key="1">
    <source>
        <dbReference type="ARBA" id="ARBA00022553"/>
    </source>
</evidence>
<dbReference type="EMBL" id="LNGD01000108">
    <property type="protein sequence ID" value="KYC49295.1"/>
    <property type="molecule type" value="Genomic_DNA"/>
</dbReference>
<organism evidence="5 6">
    <name type="scientific">Candidatus Methanofastidiosum methylothiophilum</name>
    <dbReference type="NCBI Taxonomy" id="1705564"/>
    <lineage>
        <taxon>Archaea</taxon>
        <taxon>Methanobacteriati</taxon>
        <taxon>Methanobacteriota</taxon>
        <taxon>Stenosarchaea group</taxon>
        <taxon>Candidatus Methanofastidiosia</taxon>
        <taxon>Candidatus Methanofastidiosales</taxon>
        <taxon>Candidatus Methanofastidiosaceae</taxon>
        <taxon>Candidatus Methanofastidiosum</taxon>
    </lineage>
</organism>
<evidence type="ECO:0000256" key="3">
    <source>
        <dbReference type="ARBA" id="ARBA00022722"/>
    </source>
</evidence>